<dbReference type="eggNOG" id="ENOG5030XT1">
    <property type="taxonomic scope" value="Bacteria"/>
</dbReference>
<evidence type="ECO:0000313" key="3">
    <source>
        <dbReference type="EMBL" id="KFF31697.1"/>
    </source>
</evidence>
<dbReference type="EMBL" id="ATLK01000001">
    <property type="protein sequence ID" value="KFF31697.1"/>
    <property type="molecule type" value="Genomic_DNA"/>
</dbReference>
<feature type="region of interest" description="Disordered" evidence="1">
    <location>
        <begin position="1"/>
        <end position="28"/>
    </location>
</feature>
<dbReference type="AlphaFoldDB" id="A0A080N3H0"/>
<gene>
    <name evidence="3" type="ORF">BBOMB_1084</name>
</gene>
<proteinExistence type="predicted"/>
<dbReference type="RefSeq" id="WP_044093285.1">
    <property type="nucleotide sequence ID" value="NZ_ATLK01000001.1"/>
</dbReference>
<comment type="caution">
    <text evidence="3">The sequence shown here is derived from an EMBL/GenBank/DDBJ whole genome shotgun (WGS) entry which is preliminary data.</text>
</comment>
<feature type="transmembrane region" description="Helical" evidence="2">
    <location>
        <begin position="213"/>
        <end position="232"/>
    </location>
</feature>
<evidence type="ECO:0000313" key="4">
    <source>
        <dbReference type="Proteomes" id="UP000028730"/>
    </source>
</evidence>
<protein>
    <submittedName>
        <fullName evidence="3">Uncharacterized protein</fullName>
    </submittedName>
</protein>
<keyword evidence="4" id="KW-1185">Reference proteome</keyword>
<evidence type="ECO:0000256" key="2">
    <source>
        <dbReference type="SAM" id="Phobius"/>
    </source>
</evidence>
<dbReference type="Proteomes" id="UP000028730">
    <property type="component" value="Unassembled WGS sequence"/>
</dbReference>
<keyword evidence="2" id="KW-0812">Transmembrane</keyword>
<keyword evidence="2" id="KW-0472">Membrane</keyword>
<name>A0A080N3H0_9BIFI</name>
<feature type="transmembrane region" description="Helical" evidence="2">
    <location>
        <begin position="61"/>
        <end position="81"/>
    </location>
</feature>
<dbReference type="STRING" id="1341695.BBOMB_1084"/>
<feature type="transmembrane region" description="Helical" evidence="2">
    <location>
        <begin position="93"/>
        <end position="112"/>
    </location>
</feature>
<keyword evidence="2" id="KW-1133">Transmembrane helix</keyword>
<sequence length="284" mass="30743">MGSDDVSVGRASSEAGLSAGPADAGSAEGGPVRAVFDFTLDPSMWEDLLYGSTAYGRAKRLQFQGFTAFLGGLILLSLFSFYRDGFDGEGVKYFWLFLVLILSVALFGFPLWPSCWWELGIAWNSWPQWFDFPGWSGPEGREAVRQFNVKEYGPRWLSRARLLVDESGVELLVSVRGEVNAVRSAWADLDCVRVTPRSVVLSPSARYGWSMDLLAYVPFAGVAGVAPGAVVVDRRVLSDVDGFVAFARARMALAKRGGVAGAVCGFRWRPSSLVGPVHGVVVAG</sequence>
<reference evidence="3 4" key="1">
    <citation type="journal article" date="2014" name="Appl. Environ. Microbiol.">
        <title>Genomic encyclopedia of type strains of the genus Bifidobacterium.</title>
        <authorList>
            <person name="Milani C."/>
            <person name="Lugli G.A."/>
            <person name="Duranti S."/>
            <person name="Turroni F."/>
            <person name="Bottacini F."/>
            <person name="Mangifesta M."/>
            <person name="Sanchez B."/>
            <person name="Viappiani A."/>
            <person name="Mancabelli L."/>
            <person name="Taminiau B."/>
            <person name="Delcenserie V."/>
            <person name="Barrangou R."/>
            <person name="Margolles A."/>
            <person name="van Sinderen D."/>
            <person name="Ventura M."/>
        </authorList>
    </citation>
    <scope>NUCLEOTIDE SEQUENCE [LARGE SCALE GENOMIC DNA]</scope>
    <source>
        <strain evidence="3 4">DSM 19703</strain>
    </source>
</reference>
<accession>A0A080N3H0</accession>
<organism evidence="3 4">
    <name type="scientific">Bifidobacterium bombi DSM 19703</name>
    <dbReference type="NCBI Taxonomy" id="1341695"/>
    <lineage>
        <taxon>Bacteria</taxon>
        <taxon>Bacillati</taxon>
        <taxon>Actinomycetota</taxon>
        <taxon>Actinomycetes</taxon>
        <taxon>Bifidobacteriales</taxon>
        <taxon>Bifidobacteriaceae</taxon>
        <taxon>Bifidobacterium</taxon>
    </lineage>
</organism>
<evidence type="ECO:0000256" key="1">
    <source>
        <dbReference type="SAM" id="MobiDB-lite"/>
    </source>
</evidence>